<evidence type="ECO:0000256" key="4">
    <source>
        <dbReference type="ARBA" id="ARBA00023163"/>
    </source>
</evidence>
<dbReference type="GO" id="GO:0003677">
    <property type="term" value="F:DNA binding"/>
    <property type="evidence" value="ECO:0007669"/>
    <property type="project" value="UniProtKB-KW"/>
</dbReference>
<dbReference type="InterPro" id="IPR003340">
    <property type="entry name" value="B3_DNA-bd"/>
</dbReference>
<evidence type="ECO:0000256" key="3">
    <source>
        <dbReference type="ARBA" id="ARBA00023125"/>
    </source>
</evidence>
<dbReference type="SUPFAM" id="SSF101936">
    <property type="entry name" value="DNA-binding pseudobarrel domain"/>
    <property type="match status" value="1"/>
</dbReference>
<keyword evidence="5" id="KW-0539">Nucleus</keyword>
<protein>
    <submittedName>
        <fullName evidence="8">B3 domain-containing protein</fullName>
    </submittedName>
</protein>
<evidence type="ECO:0000256" key="6">
    <source>
        <dbReference type="SAM" id="MobiDB-lite"/>
    </source>
</evidence>
<dbReference type="Proteomes" id="UP000236291">
    <property type="component" value="Unassembled WGS sequence"/>
</dbReference>
<dbReference type="Pfam" id="PF02362">
    <property type="entry name" value="B3"/>
    <property type="match status" value="1"/>
</dbReference>
<dbReference type="InterPro" id="IPR015300">
    <property type="entry name" value="DNA-bd_pseudobarrel_sf"/>
</dbReference>
<organism evidence="8 9">
    <name type="scientific">Trifolium pratense</name>
    <name type="common">Red clover</name>
    <dbReference type="NCBI Taxonomy" id="57577"/>
    <lineage>
        <taxon>Eukaryota</taxon>
        <taxon>Viridiplantae</taxon>
        <taxon>Streptophyta</taxon>
        <taxon>Embryophyta</taxon>
        <taxon>Tracheophyta</taxon>
        <taxon>Spermatophyta</taxon>
        <taxon>Magnoliopsida</taxon>
        <taxon>eudicotyledons</taxon>
        <taxon>Gunneridae</taxon>
        <taxon>Pentapetalae</taxon>
        <taxon>rosids</taxon>
        <taxon>fabids</taxon>
        <taxon>Fabales</taxon>
        <taxon>Fabaceae</taxon>
        <taxon>Papilionoideae</taxon>
        <taxon>50 kb inversion clade</taxon>
        <taxon>NPAAA clade</taxon>
        <taxon>Hologalegina</taxon>
        <taxon>IRL clade</taxon>
        <taxon>Trifolieae</taxon>
        <taxon>Trifolium</taxon>
    </lineage>
</organism>
<reference evidence="8 9" key="1">
    <citation type="journal article" date="2014" name="Am. J. Bot.">
        <title>Genome assembly and annotation for red clover (Trifolium pratense; Fabaceae).</title>
        <authorList>
            <person name="Istvanek J."/>
            <person name="Jaros M."/>
            <person name="Krenek A."/>
            <person name="Repkova J."/>
        </authorList>
    </citation>
    <scope>NUCLEOTIDE SEQUENCE [LARGE SCALE GENOMIC DNA]</scope>
    <source>
        <strain evidence="9">cv. Tatra</strain>
        <tissue evidence="8">Young leaves</tissue>
    </source>
</reference>
<dbReference type="AlphaFoldDB" id="A0A2K3KCK7"/>
<dbReference type="GO" id="GO:0005634">
    <property type="term" value="C:nucleus"/>
    <property type="evidence" value="ECO:0007669"/>
    <property type="project" value="UniProtKB-SubCell"/>
</dbReference>
<gene>
    <name evidence="8" type="ORF">L195_g053799</name>
</gene>
<accession>A0A2K3KCK7</accession>
<evidence type="ECO:0000256" key="5">
    <source>
        <dbReference type="ARBA" id="ARBA00023242"/>
    </source>
</evidence>
<keyword evidence="3" id="KW-0238">DNA-binding</keyword>
<feature type="region of interest" description="Disordered" evidence="6">
    <location>
        <begin position="74"/>
        <end position="102"/>
    </location>
</feature>
<proteinExistence type="predicted"/>
<keyword evidence="4" id="KW-0804">Transcription</keyword>
<dbReference type="PROSITE" id="PS50863">
    <property type="entry name" value="B3"/>
    <property type="match status" value="1"/>
</dbReference>
<sequence>MVDFILRDRRGRDWHVKVRPIGGKLYFDDGWKRFGEDNYLEENDFLVFTRIENNVFKFKIHEFSSMCEKIKVMDEEEENNMMEDEEELDDDDNNEDHDDVDDGDVNMIDAYSKLCCVKTEQLKC</sequence>
<feature type="domain" description="TF-B3" evidence="7">
    <location>
        <begin position="1"/>
        <end position="64"/>
    </location>
</feature>
<evidence type="ECO:0000259" key="7">
    <source>
        <dbReference type="PROSITE" id="PS50863"/>
    </source>
</evidence>
<dbReference type="InterPro" id="IPR050655">
    <property type="entry name" value="Plant_B3_domain"/>
</dbReference>
<name>A0A2K3KCK7_TRIPR</name>
<keyword evidence="2" id="KW-0805">Transcription regulation</keyword>
<reference evidence="8 9" key="2">
    <citation type="journal article" date="2017" name="Front. Plant Sci.">
        <title>Gene Classification and Mining of Molecular Markers Useful in Red Clover (Trifolium pratense) Breeding.</title>
        <authorList>
            <person name="Istvanek J."/>
            <person name="Dluhosova J."/>
            <person name="Dluhos P."/>
            <person name="Patkova L."/>
            <person name="Nedelnik J."/>
            <person name="Repkova J."/>
        </authorList>
    </citation>
    <scope>NUCLEOTIDE SEQUENCE [LARGE SCALE GENOMIC DNA]</scope>
    <source>
        <strain evidence="9">cv. Tatra</strain>
        <tissue evidence="8">Young leaves</tissue>
    </source>
</reference>
<evidence type="ECO:0000313" key="8">
    <source>
        <dbReference type="EMBL" id="PNX64011.1"/>
    </source>
</evidence>
<dbReference type="PANTHER" id="PTHR31920">
    <property type="entry name" value="B3 DOMAIN-CONTAINING"/>
    <property type="match status" value="1"/>
</dbReference>
<evidence type="ECO:0000313" key="9">
    <source>
        <dbReference type="Proteomes" id="UP000236291"/>
    </source>
</evidence>
<evidence type="ECO:0000256" key="2">
    <source>
        <dbReference type="ARBA" id="ARBA00023015"/>
    </source>
</evidence>
<comment type="subcellular location">
    <subcellularLocation>
        <location evidence="1">Nucleus</location>
    </subcellularLocation>
</comment>
<evidence type="ECO:0000256" key="1">
    <source>
        <dbReference type="ARBA" id="ARBA00004123"/>
    </source>
</evidence>
<comment type="caution">
    <text evidence="8">The sequence shown here is derived from an EMBL/GenBank/DDBJ whole genome shotgun (WGS) entry which is preliminary data.</text>
</comment>
<dbReference type="CDD" id="cd10017">
    <property type="entry name" value="B3_DNA"/>
    <property type="match status" value="1"/>
</dbReference>
<dbReference type="PANTHER" id="PTHR31920:SF135">
    <property type="entry name" value="B3 DOMAIN-CONTAINING PROTEIN OS03G0621600-RELATED"/>
    <property type="match status" value="1"/>
</dbReference>
<dbReference type="Gene3D" id="2.40.330.10">
    <property type="entry name" value="DNA-binding pseudobarrel domain"/>
    <property type="match status" value="1"/>
</dbReference>
<dbReference type="ExpressionAtlas" id="A0A2K3KCK7">
    <property type="expression patterns" value="baseline"/>
</dbReference>
<dbReference type="EMBL" id="ASHM01091984">
    <property type="protein sequence ID" value="PNX64011.1"/>
    <property type="molecule type" value="Genomic_DNA"/>
</dbReference>